<keyword evidence="6" id="KW-0229">DNA integration</keyword>
<keyword evidence="8" id="KW-0808">Transferase</keyword>
<keyword evidence="9" id="KW-0238">DNA-binding</keyword>
<dbReference type="GO" id="GO:0003887">
    <property type="term" value="F:DNA-directed DNA polymerase activity"/>
    <property type="evidence" value="ECO:0007669"/>
    <property type="project" value="UniProtKB-KW"/>
</dbReference>
<dbReference type="Pfam" id="PF17921">
    <property type="entry name" value="Integrase_H2C2"/>
    <property type="match status" value="1"/>
</dbReference>
<evidence type="ECO:0000256" key="6">
    <source>
        <dbReference type="ARBA" id="ARBA00022908"/>
    </source>
</evidence>
<keyword evidence="1" id="KW-0645">Protease</keyword>
<dbReference type="GO" id="GO:0015074">
    <property type="term" value="P:DNA integration"/>
    <property type="evidence" value="ECO:0007669"/>
    <property type="project" value="UniProtKB-KW"/>
</dbReference>
<evidence type="ECO:0000256" key="2">
    <source>
        <dbReference type="ARBA" id="ARBA00022723"/>
    </source>
</evidence>
<evidence type="ECO:0000256" key="4">
    <source>
        <dbReference type="ARBA" id="ARBA00022801"/>
    </source>
</evidence>
<sequence length="501" mass="58464">MNEFCEYQAYMVTQRIANAIEAIAVYEENIRMAHYSVDQLIEKKTEKKSKRLEDVPIKRDVPEVFPEDFPGLSSTRQVEFQIDLVTDVALVTRLPYRLAPSGCKSYLANCKNIIEKGFIRPSSSPWGALVLFVKKKDGSFGMGIDHHKLNKLNMKNRNLLPRIDDLFGQLLGSSVYSKIDMRSGCHQHRVREDDIPKTEFRTCYGHYEFQSWVPRFGGLKELIINESYKSKYSIHPGSDKMYHDLKKLYWWPNMKAKIATFVSKCLTCAKVKAKYQKPSGLSVQPEIPQWKWEKITMDFVTKLPKRSSGQDTIWVIVDRLTKPTHFLPMKETYSMEKLIRQYLKEVVSRHEVLLSIISDKDSRFTSYFWHTPESFGYSARHEPFKILTKVGTVAYRLELPEQLSIVHSTFHVSNMKNCLSDDTLAIPLDEIQIDDKLHIIEEPVEIMDHEVKRLKQSHIPIIKFWWNSKRGPEFTWEHEDQFQKKYAHLFSDPVSALDATT</sequence>
<evidence type="ECO:0000256" key="1">
    <source>
        <dbReference type="ARBA" id="ARBA00022670"/>
    </source>
</evidence>
<evidence type="ECO:0000256" key="7">
    <source>
        <dbReference type="ARBA" id="ARBA00022918"/>
    </source>
</evidence>
<dbReference type="SUPFAM" id="SSF53098">
    <property type="entry name" value="Ribonuclease H-like"/>
    <property type="match status" value="1"/>
</dbReference>
<dbReference type="PANTHER" id="PTHR37984">
    <property type="entry name" value="PROTEIN CBG26694"/>
    <property type="match status" value="1"/>
</dbReference>
<proteinExistence type="predicted"/>
<reference evidence="13" key="1">
    <citation type="journal article" date="2019" name="Sci. Rep.">
        <title>Draft genome of Tanacetum cinerariifolium, the natural source of mosquito coil.</title>
        <authorList>
            <person name="Yamashiro T."/>
            <person name="Shiraishi A."/>
            <person name="Satake H."/>
            <person name="Nakayama K."/>
        </authorList>
    </citation>
    <scope>NUCLEOTIDE SEQUENCE</scope>
</reference>
<dbReference type="PANTHER" id="PTHR37984:SF5">
    <property type="entry name" value="PROTEIN NYNRIN-LIKE"/>
    <property type="match status" value="1"/>
</dbReference>
<dbReference type="InterPro" id="IPR050951">
    <property type="entry name" value="Retrovirus_Pol_polyprotein"/>
</dbReference>
<comment type="caution">
    <text evidence="13">The sequence shown here is derived from an EMBL/GenBank/DDBJ whole genome shotgun (WGS) entry which is preliminary data.</text>
</comment>
<dbReference type="Pfam" id="PF24626">
    <property type="entry name" value="SH3_Tf2-1"/>
    <property type="match status" value="1"/>
</dbReference>
<dbReference type="GO" id="GO:0046872">
    <property type="term" value="F:metal ion binding"/>
    <property type="evidence" value="ECO:0007669"/>
    <property type="project" value="UniProtKB-KW"/>
</dbReference>
<evidence type="ECO:0000259" key="12">
    <source>
        <dbReference type="Pfam" id="PF24626"/>
    </source>
</evidence>
<dbReference type="InterPro" id="IPR041588">
    <property type="entry name" value="Integrase_H2C2"/>
</dbReference>
<evidence type="ECO:0000256" key="9">
    <source>
        <dbReference type="ARBA" id="ARBA00023125"/>
    </source>
</evidence>
<dbReference type="InterPro" id="IPR036397">
    <property type="entry name" value="RNaseH_sf"/>
</dbReference>
<keyword evidence="5" id="KW-0460">Magnesium</keyword>
<keyword evidence="7 13" id="KW-0695">RNA-directed DNA polymerase</keyword>
<keyword evidence="2" id="KW-0479">Metal-binding</keyword>
<dbReference type="CDD" id="cd01647">
    <property type="entry name" value="RT_LTR"/>
    <property type="match status" value="1"/>
</dbReference>
<dbReference type="GO" id="GO:0004190">
    <property type="term" value="F:aspartic-type endopeptidase activity"/>
    <property type="evidence" value="ECO:0007669"/>
    <property type="project" value="UniProtKB-KW"/>
</dbReference>
<evidence type="ECO:0000256" key="10">
    <source>
        <dbReference type="ARBA" id="ARBA00023172"/>
    </source>
</evidence>
<dbReference type="EMBL" id="BKCJ010009604">
    <property type="protein sequence ID" value="GEU87745.1"/>
    <property type="molecule type" value="Genomic_DNA"/>
</dbReference>
<keyword evidence="10" id="KW-0233">DNA recombination</keyword>
<dbReference type="InterPro" id="IPR056924">
    <property type="entry name" value="SH3_Tf2-1"/>
</dbReference>
<protein>
    <submittedName>
        <fullName evidence="13">Reverse transcriptase domain-containing protein</fullName>
    </submittedName>
</protein>
<evidence type="ECO:0000256" key="5">
    <source>
        <dbReference type="ARBA" id="ARBA00022842"/>
    </source>
</evidence>
<dbReference type="Gene3D" id="3.30.420.10">
    <property type="entry name" value="Ribonuclease H-like superfamily/Ribonuclease H"/>
    <property type="match status" value="1"/>
</dbReference>
<dbReference type="InterPro" id="IPR012337">
    <property type="entry name" value="RNaseH-like_sf"/>
</dbReference>
<name>A0A6L2NT21_TANCI</name>
<keyword evidence="8" id="KW-0548">Nucleotidyltransferase</keyword>
<dbReference type="GO" id="GO:0006310">
    <property type="term" value="P:DNA recombination"/>
    <property type="evidence" value="ECO:0007669"/>
    <property type="project" value="UniProtKB-KW"/>
</dbReference>
<feature type="domain" description="Integrase zinc-binding" evidence="11">
    <location>
        <begin position="219"/>
        <end position="273"/>
    </location>
</feature>
<evidence type="ECO:0000313" key="13">
    <source>
        <dbReference type="EMBL" id="GEU87745.1"/>
    </source>
</evidence>
<feature type="domain" description="Tf2-1-like SH3-like" evidence="12">
    <location>
        <begin position="382"/>
        <end position="418"/>
    </location>
</feature>
<organism evidence="13">
    <name type="scientific">Tanacetum cinerariifolium</name>
    <name type="common">Dalmatian daisy</name>
    <name type="synonym">Chrysanthemum cinerariifolium</name>
    <dbReference type="NCBI Taxonomy" id="118510"/>
    <lineage>
        <taxon>Eukaryota</taxon>
        <taxon>Viridiplantae</taxon>
        <taxon>Streptophyta</taxon>
        <taxon>Embryophyta</taxon>
        <taxon>Tracheophyta</taxon>
        <taxon>Spermatophyta</taxon>
        <taxon>Magnoliopsida</taxon>
        <taxon>eudicotyledons</taxon>
        <taxon>Gunneridae</taxon>
        <taxon>Pentapetalae</taxon>
        <taxon>asterids</taxon>
        <taxon>campanulids</taxon>
        <taxon>Asterales</taxon>
        <taxon>Asteraceae</taxon>
        <taxon>Asteroideae</taxon>
        <taxon>Anthemideae</taxon>
        <taxon>Anthemidinae</taxon>
        <taxon>Tanacetum</taxon>
    </lineage>
</organism>
<dbReference type="GO" id="GO:0003964">
    <property type="term" value="F:RNA-directed DNA polymerase activity"/>
    <property type="evidence" value="ECO:0007669"/>
    <property type="project" value="UniProtKB-KW"/>
</dbReference>
<dbReference type="Gene3D" id="3.10.10.10">
    <property type="entry name" value="HIV Type 1 Reverse Transcriptase, subunit A, domain 1"/>
    <property type="match status" value="1"/>
</dbReference>
<dbReference type="GO" id="GO:0006508">
    <property type="term" value="P:proteolysis"/>
    <property type="evidence" value="ECO:0007669"/>
    <property type="project" value="UniProtKB-KW"/>
</dbReference>
<evidence type="ECO:0000256" key="3">
    <source>
        <dbReference type="ARBA" id="ARBA00022750"/>
    </source>
</evidence>
<evidence type="ECO:0000256" key="8">
    <source>
        <dbReference type="ARBA" id="ARBA00022932"/>
    </source>
</evidence>
<dbReference type="Gene3D" id="1.10.340.70">
    <property type="match status" value="1"/>
</dbReference>
<evidence type="ECO:0000259" key="11">
    <source>
        <dbReference type="Pfam" id="PF17921"/>
    </source>
</evidence>
<dbReference type="InterPro" id="IPR043502">
    <property type="entry name" value="DNA/RNA_pol_sf"/>
</dbReference>
<keyword evidence="8" id="KW-0239">DNA-directed DNA polymerase</keyword>
<accession>A0A6L2NT21</accession>
<dbReference type="Gene3D" id="3.30.70.270">
    <property type="match status" value="1"/>
</dbReference>
<keyword evidence="4" id="KW-0378">Hydrolase</keyword>
<dbReference type="InterPro" id="IPR043128">
    <property type="entry name" value="Rev_trsase/Diguanyl_cyclase"/>
</dbReference>
<dbReference type="SUPFAM" id="SSF56672">
    <property type="entry name" value="DNA/RNA polymerases"/>
    <property type="match status" value="1"/>
</dbReference>
<keyword evidence="3" id="KW-0064">Aspartyl protease</keyword>
<gene>
    <name evidence="13" type="ORF">Tci_059723</name>
</gene>
<dbReference type="GO" id="GO:0003677">
    <property type="term" value="F:DNA binding"/>
    <property type="evidence" value="ECO:0007669"/>
    <property type="project" value="UniProtKB-KW"/>
</dbReference>
<dbReference type="AlphaFoldDB" id="A0A6L2NT21"/>